<evidence type="ECO:0000313" key="2">
    <source>
        <dbReference type="EMBL" id="OTA05929.1"/>
    </source>
</evidence>
<accession>A0A2H2ZGD6</accession>
<dbReference type="Gene3D" id="3.10.450.50">
    <property type="match status" value="1"/>
</dbReference>
<dbReference type="InterPro" id="IPR037401">
    <property type="entry name" value="SnoaL-like"/>
</dbReference>
<name>A0A2H2ZGD6_TRIPA</name>
<dbReference type="OrthoDB" id="2148716at2759"/>
<dbReference type="InterPro" id="IPR032710">
    <property type="entry name" value="NTF2-like_dom_sf"/>
</dbReference>
<dbReference type="EMBL" id="LFMI01000650">
    <property type="protein sequence ID" value="OTA05929.1"/>
    <property type="molecule type" value="Genomic_DNA"/>
</dbReference>
<reference evidence="2 3" key="1">
    <citation type="journal article" date="2015" name="Genome Announc.">
        <title>Genome sequence and annotation of Trichoderma parareesei, the ancestor of the cellulase producer Trichoderma reesei.</title>
        <authorList>
            <person name="Yang D."/>
            <person name="Pomraning K."/>
            <person name="Kopchinskiy A."/>
            <person name="Karimi Aghcheh R."/>
            <person name="Atanasova L."/>
            <person name="Chenthamara K."/>
            <person name="Baker S.E."/>
            <person name="Zhang R."/>
            <person name="Shen Q."/>
            <person name="Freitag M."/>
            <person name="Kubicek C.P."/>
            <person name="Druzhinina I.S."/>
        </authorList>
    </citation>
    <scope>NUCLEOTIDE SEQUENCE [LARGE SCALE GENOMIC DNA]</scope>
    <source>
        <strain evidence="2 3">CBS 125925</strain>
    </source>
</reference>
<comment type="caution">
    <text evidence="2">The sequence shown here is derived from an EMBL/GenBank/DDBJ whole genome shotgun (WGS) entry which is preliminary data.</text>
</comment>
<gene>
    <name evidence="2" type="ORF">A9Z42_0066470</name>
</gene>
<sequence>MGCTTRINARQEAIDVLVRYADGLDRGDAVQFESCFAEDATMDLSPFSVLGMTYEPLHGRAAITAECMKAVGTTLETTHSLTNFLVTLNEQNDSASITCLSEAQHVKKGHEFDVESQETALIVKCRYEVTAVQESDSVWRIKTFKLTPLWSRGSKSIFGK</sequence>
<protein>
    <recommendedName>
        <fullName evidence="1">SnoaL-like domain-containing protein</fullName>
    </recommendedName>
</protein>
<dbReference type="Pfam" id="PF13577">
    <property type="entry name" value="SnoaL_4"/>
    <property type="match status" value="1"/>
</dbReference>
<organism evidence="2 3">
    <name type="scientific">Trichoderma parareesei</name>
    <name type="common">Filamentous fungus</name>
    <dbReference type="NCBI Taxonomy" id="858221"/>
    <lineage>
        <taxon>Eukaryota</taxon>
        <taxon>Fungi</taxon>
        <taxon>Dikarya</taxon>
        <taxon>Ascomycota</taxon>
        <taxon>Pezizomycotina</taxon>
        <taxon>Sordariomycetes</taxon>
        <taxon>Hypocreomycetidae</taxon>
        <taxon>Hypocreales</taxon>
        <taxon>Hypocreaceae</taxon>
        <taxon>Trichoderma</taxon>
    </lineage>
</organism>
<feature type="domain" description="SnoaL-like" evidence="1">
    <location>
        <begin position="6"/>
        <end position="144"/>
    </location>
</feature>
<proteinExistence type="predicted"/>
<dbReference type="SUPFAM" id="SSF54427">
    <property type="entry name" value="NTF2-like"/>
    <property type="match status" value="1"/>
</dbReference>
<keyword evidence="3" id="KW-1185">Reference proteome</keyword>
<evidence type="ECO:0000259" key="1">
    <source>
        <dbReference type="Pfam" id="PF13577"/>
    </source>
</evidence>
<dbReference type="AlphaFoldDB" id="A0A2H2ZGD6"/>
<evidence type="ECO:0000313" key="3">
    <source>
        <dbReference type="Proteomes" id="UP000219286"/>
    </source>
</evidence>
<dbReference type="Proteomes" id="UP000219286">
    <property type="component" value="Unassembled WGS sequence"/>
</dbReference>